<keyword evidence="2" id="KW-1185">Reference proteome</keyword>
<organism evidence="1 2">
    <name type="scientific">Pseudoduganella lutea</name>
    <dbReference type="NCBI Taxonomy" id="321985"/>
    <lineage>
        <taxon>Bacteria</taxon>
        <taxon>Pseudomonadati</taxon>
        <taxon>Pseudomonadota</taxon>
        <taxon>Betaproteobacteria</taxon>
        <taxon>Burkholderiales</taxon>
        <taxon>Oxalobacteraceae</taxon>
        <taxon>Telluria group</taxon>
        <taxon>Pseudoduganella</taxon>
    </lineage>
</organism>
<protein>
    <submittedName>
        <fullName evidence="1">Uncharacterized protein</fullName>
    </submittedName>
</protein>
<dbReference type="OrthoDB" id="8776148at2"/>
<dbReference type="Proteomes" id="UP000290637">
    <property type="component" value="Chromosome"/>
</dbReference>
<dbReference type="AlphaFoldDB" id="A0A4P6L5E6"/>
<evidence type="ECO:0000313" key="1">
    <source>
        <dbReference type="EMBL" id="QBE66881.1"/>
    </source>
</evidence>
<dbReference type="KEGG" id="plue:EWM63_31150"/>
<accession>A0A4P6L5E6</accession>
<reference evidence="1 2" key="1">
    <citation type="submission" date="2019-02" db="EMBL/GenBank/DDBJ databases">
        <title>Draft Genome Sequences of Six Type Strains of the Genus Massilia.</title>
        <authorList>
            <person name="Miess H."/>
            <person name="Frediansyhah A."/>
            <person name="Gross H."/>
        </authorList>
    </citation>
    <scope>NUCLEOTIDE SEQUENCE [LARGE SCALE GENOMIC DNA]</scope>
    <source>
        <strain evidence="1 2">DSM 17473</strain>
    </source>
</reference>
<gene>
    <name evidence="1" type="ORF">EWM63_31150</name>
</gene>
<dbReference type="RefSeq" id="WP_130189988.1">
    <property type="nucleotide sequence ID" value="NZ_CP035913.1"/>
</dbReference>
<dbReference type="EMBL" id="CP035913">
    <property type="protein sequence ID" value="QBE66881.1"/>
    <property type="molecule type" value="Genomic_DNA"/>
</dbReference>
<name>A0A4P6L5E6_9BURK</name>
<evidence type="ECO:0000313" key="2">
    <source>
        <dbReference type="Proteomes" id="UP000290637"/>
    </source>
</evidence>
<proteinExistence type="predicted"/>
<sequence>MTVMVVTVDGVLVAAADLAVLDIFAVHMSGDLAWAEPGSLACHGGAYPVDAPSTFRIWTPDMTLVAGQVVTVRLAERPPAAGLTQGRTIAELYPEEPPCERTDFTPTAAEAQEARDRPRLRQGFSWSLTTHDGEELTGCNGPEDDSFGFSVVWTSDRPAQARARGYSSNLERVLSQAPGTRLHEGTLAVGESLTFSCGD</sequence>